<accession>A0A0D3GJA4</accession>
<dbReference type="Gramene" id="OBART06G22850.1">
    <property type="protein sequence ID" value="OBART06G22850.1"/>
    <property type="gene ID" value="OBART06G22850"/>
</dbReference>
<dbReference type="PaxDb" id="65489-OBART06G22850.1"/>
<dbReference type="Proteomes" id="UP000026960">
    <property type="component" value="Chromosome 6"/>
</dbReference>
<name>A0A0D3GJA4_9ORYZ</name>
<dbReference type="EnsemblPlants" id="OBART06G22850.1">
    <property type="protein sequence ID" value="OBART06G22850.1"/>
    <property type="gene ID" value="OBART06G22850"/>
</dbReference>
<organism evidence="1">
    <name type="scientific">Oryza barthii</name>
    <dbReference type="NCBI Taxonomy" id="65489"/>
    <lineage>
        <taxon>Eukaryota</taxon>
        <taxon>Viridiplantae</taxon>
        <taxon>Streptophyta</taxon>
        <taxon>Embryophyta</taxon>
        <taxon>Tracheophyta</taxon>
        <taxon>Spermatophyta</taxon>
        <taxon>Magnoliopsida</taxon>
        <taxon>Liliopsida</taxon>
        <taxon>Poales</taxon>
        <taxon>Poaceae</taxon>
        <taxon>BOP clade</taxon>
        <taxon>Oryzoideae</taxon>
        <taxon>Oryzeae</taxon>
        <taxon>Oryzinae</taxon>
        <taxon>Oryza</taxon>
    </lineage>
</organism>
<sequence>MRNEAGLAPAPLLIGGGRLGFPLFVGQSPAASRTPCGIGLEATALAAADVAAPAAVEDGDRAWRYLRWLPAQGWPSNAKSELQLLDFSLALAPAIALAVVADTISSCSSLYIVCSAACVPLGILKLGSEFLADVQYYNNFQFTSYCGNEQ</sequence>
<evidence type="ECO:0000313" key="1">
    <source>
        <dbReference type="EnsemblPlants" id="OBART06G22850.1"/>
    </source>
</evidence>
<protein>
    <submittedName>
        <fullName evidence="1">Uncharacterized protein</fullName>
    </submittedName>
</protein>
<keyword evidence="2" id="KW-1185">Reference proteome</keyword>
<evidence type="ECO:0000313" key="2">
    <source>
        <dbReference type="Proteomes" id="UP000026960"/>
    </source>
</evidence>
<proteinExistence type="predicted"/>
<dbReference type="HOGENOM" id="CLU_1743311_0_0_1"/>
<reference evidence="1" key="2">
    <citation type="submission" date="2015-03" db="UniProtKB">
        <authorList>
            <consortium name="EnsemblPlants"/>
        </authorList>
    </citation>
    <scope>IDENTIFICATION</scope>
</reference>
<dbReference type="AlphaFoldDB" id="A0A0D3GJA4"/>
<reference evidence="1" key="1">
    <citation type="journal article" date="2009" name="Rice">
        <title>De Novo Next Generation Sequencing of Plant Genomes.</title>
        <authorList>
            <person name="Rounsley S."/>
            <person name="Marri P.R."/>
            <person name="Yu Y."/>
            <person name="He R."/>
            <person name="Sisneros N."/>
            <person name="Goicoechea J.L."/>
            <person name="Lee S.J."/>
            <person name="Angelova A."/>
            <person name="Kudrna D."/>
            <person name="Luo M."/>
            <person name="Affourtit J."/>
            <person name="Desany B."/>
            <person name="Knight J."/>
            <person name="Niazi F."/>
            <person name="Egholm M."/>
            <person name="Wing R.A."/>
        </authorList>
    </citation>
    <scope>NUCLEOTIDE SEQUENCE [LARGE SCALE GENOMIC DNA]</scope>
    <source>
        <strain evidence="1">cv. IRGC 105608</strain>
    </source>
</reference>